<dbReference type="EMBL" id="CP140255">
    <property type="protein sequence ID" value="WQH11573.1"/>
    <property type="molecule type" value="Genomic_DNA"/>
</dbReference>
<protein>
    <submittedName>
        <fullName evidence="2">Uncharacterized protein</fullName>
    </submittedName>
</protein>
<feature type="transmembrane region" description="Helical" evidence="1">
    <location>
        <begin position="37"/>
        <end position="55"/>
    </location>
</feature>
<dbReference type="RefSeq" id="WP_223288038.1">
    <property type="nucleotide sequence ID" value="NZ_CP140255.1"/>
</dbReference>
<keyword evidence="1" id="KW-0812">Transmembrane</keyword>
<keyword evidence="1" id="KW-0472">Membrane</keyword>
<reference evidence="2 3" key="1">
    <citation type="submission" date="2023-11" db="EMBL/GenBank/DDBJ databases">
        <title>MicrobeMod: A computational toolkit for identifying prokaryotic methylation and restriction-modification with nanopore sequencing.</title>
        <authorList>
            <person name="Crits-Christoph A."/>
            <person name="Kang S.C."/>
            <person name="Lee H."/>
            <person name="Ostrov N."/>
        </authorList>
    </citation>
    <scope>NUCLEOTIDE SEQUENCE [LARGE SCALE GENOMIC DNA]</scope>
    <source>
        <strain evidence="2 3">ATCC BAA-805</strain>
    </source>
</reference>
<evidence type="ECO:0000313" key="3">
    <source>
        <dbReference type="Proteomes" id="UP001324794"/>
    </source>
</evidence>
<name>A0ABZ0YI52_9GAMM</name>
<keyword evidence="3" id="KW-1185">Reference proteome</keyword>
<evidence type="ECO:0000256" key="1">
    <source>
        <dbReference type="SAM" id="Phobius"/>
    </source>
</evidence>
<keyword evidence="1" id="KW-1133">Transmembrane helix</keyword>
<feature type="transmembrane region" description="Helical" evidence="1">
    <location>
        <begin position="12"/>
        <end position="31"/>
    </location>
</feature>
<gene>
    <name evidence="2" type="ORF">SR894_15590</name>
</gene>
<organism evidence="2 3">
    <name type="scientific">Vreelandella neptunia</name>
    <dbReference type="NCBI Taxonomy" id="115551"/>
    <lineage>
        <taxon>Bacteria</taxon>
        <taxon>Pseudomonadati</taxon>
        <taxon>Pseudomonadota</taxon>
        <taxon>Gammaproteobacteria</taxon>
        <taxon>Oceanospirillales</taxon>
        <taxon>Halomonadaceae</taxon>
        <taxon>Vreelandella</taxon>
    </lineage>
</organism>
<accession>A0ABZ0YI52</accession>
<sequence>MAARKQRSLKIKTLNSVCASALIGALLYIVIMGFEVVALGAMGVALAGISIPVIVSSEGVLEVLLEIVMSVAEGIMTIVEVVVGAISGLFSV</sequence>
<evidence type="ECO:0000313" key="2">
    <source>
        <dbReference type="EMBL" id="WQH11573.1"/>
    </source>
</evidence>
<dbReference type="Proteomes" id="UP001324794">
    <property type="component" value="Chromosome"/>
</dbReference>
<feature type="transmembrane region" description="Helical" evidence="1">
    <location>
        <begin position="67"/>
        <end position="90"/>
    </location>
</feature>
<proteinExistence type="predicted"/>